<feature type="region of interest" description="Disordered" evidence="1">
    <location>
        <begin position="468"/>
        <end position="512"/>
    </location>
</feature>
<name>A0AAW9QXE0_9CHRO</name>
<dbReference type="InterPro" id="IPR047740">
    <property type="entry name" value="SMEK_dom"/>
</dbReference>
<dbReference type="AlphaFoldDB" id="A0AAW9QXE0"/>
<protein>
    <submittedName>
        <fullName evidence="3">SMEK domain-containing protein</fullName>
    </submittedName>
</protein>
<dbReference type="EMBL" id="JBAFSM010000028">
    <property type="protein sequence ID" value="MEG3438408.1"/>
    <property type="molecule type" value="Genomic_DNA"/>
</dbReference>
<evidence type="ECO:0000313" key="4">
    <source>
        <dbReference type="Proteomes" id="UP001328733"/>
    </source>
</evidence>
<keyword evidence="4" id="KW-1185">Reference proteome</keyword>
<dbReference type="Proteomes" id="UP001328733">
    <property type="component" value="Unassembled WGS sequence"/>
</dbReference>
<evidence type="ECO:0000256" key="1">
    <source>
        <dbReference type="SAM" id="MobiDB-lite"/>
    </source>
</evidence>
<comment type="caution">
    <text evidence="3">The sequence shown here is derived from an EMBL/GenBank/DDBJ whole genome shotgun (WGS) entry which is preliminary data.</text>
</comment>
<evidence type="ECO:0000259" key="2">
    <source>
        <dbReference type="Pfam" id="PF21941"/>
    </source>
</evidence>
<dbReference type="Pfam" id="PF21941">
    <property type="entry name" value="SMEK_N"/>
    <property type="match status" value="1"/>
</dbReference>
<accession>A0AAW9QXE0</accession>
<gene>
    <name evidence="3" type="ORF">V0288_14855</name>
</gene>
<evidence type="ECO:0000313" key="3">
    <source>
        <dbReference type="EMBL" id="MEG3438408.1"/>
    </source>
</evidence>
<proteinExistence type="predicted"/>
<sequence length="512" mass="60795">MKLLDVQYRINELMSLFVTKVKGLNATQKYDINRVSESVLIPIFSEIYGYKNLKNLNQIKENYPAIDLGDDVAKVAFQITATSDSTKIKHTLEEFVKNELYKKYDRLIVYIITEKQNSYSGNGFQEILGGKFEFDKKQDIQDYRDILKRIDELQIDEARKIQAILEKNFGDNNHQYLFDPRSDIKTEEVFLNLVELNFPVNLYKANLSIDRGQYQNQKISWKDKDIIRAELERKGLKFSCDWTTHSGQLITFHNLFDPKIPLSNIIDKSSIEVIETPKFYSHSSDNDRVFKTLLGRCLQQQLFLKGIAWQNQEKIFIFSPSPIKDQEFRQITWQGEREGTRTVCERKMKSNKINEVLHYKHLAFSTEYKRFADQWYLLINPDWFFSCDGYRRSYYHENNVSWLKRNEKNRAVRNHFRFIVSYLEQETTSIFSNRKNFLSFGNVVSFQDSPYLNDQEWLPKKVEELEIPKSLNTDDDSSQKAEMTVKRRTKKRSSKKQEYTQQQHQQLSLELQ</sequence>
<organism evidence="3 4">
    <name type="scientific">Pannus brasiliensis CCIBt3594</name>
    <dbReference type="NCBI Taxonomy" id="1427578"/>
    <lineage>
        <taxon>Bacteria</taxon>
        <taxon>Bacillati</taxon>
        <taxon>Cyanobacteriota</taxon>
        <taxon>Cyanophyceae</taxon>
        <taxon>Oscillatoriophycideae</taxon>
        <taxon>Chroococcales</taxon>
        <taxon>Microcystaceae</taxon>
        <taxon>Pannus</taxon>
    </lineage>
</organism>
<dbReference type="RefSeq" id="WP_332865888.1">
    <property type="nucleotide sequence ID" value="NZ_JBAFSM010000028.1"/>
</dbReference>
<dbReference type="NCBIfam" id="NF033859">
    <property type="entry name" value="SMEK_N"/>
    <property type="match status" value="1"/>
</dbReference>
<reference evidence="3 4" key="1">
    <citation type="submission" date="2024-01" db="EMBL/GenBank/DDBJ databases">
        <title>Genomic insights into the taxonomy and metabolism of the cyanobacterium Pannus brasiliensis CCIBt3594.</title>
        <authorList>
            <person name="Machado M."/>
            <person name="Botero N.B."/>
            <person name="Andreote A.P.D."/>
            <person name="Feitosa A.M.T."/>
            <person name="Popin R."/>
            <person name="Sivonen K."/>
            <person name="Fiore M.F."/>
        </authorList>
    </citation>
    <scope>NUCLEOTIDE SEQUENCE [LARGE SCALE GENOMIC DNA]</scope>
    <source>
        <strain evidence="3 4">CCIBt3594</strain>
    </source>
</reference>
<feature type="domain" description="SMEK" evidence="2">
    <location>
        <begin position="9"/>
        <end position="150"/>
    </location>
</feature>
<feature type="compositionally biased region" description="Low complexity" evidence="1">
    <location>
        <begin position="501"/>
        <end position="512"/>
    </location>
</feature>